<dbReference type="OrthoDB" id="3026389at2759"/>
<protein>
    <submittedName>
        <fullName evidence="1">Uncharacterized protein</fullName>
    </submittedName>
</protein>
<gene>
    <name evidence="1" type="ORF">MSAN_01606300</name>
</gene>
<dbReference type="Proteomes" id="UP000623467">
    <property type="component" value="Unassembled WGS sequence"/>
</dbReference>
<evidence type="ECO:0000313" key="2">
    <source>
        <dbReference type="Proteomes" id="UP000623467"/>
    </source>
</evidence>
<proteinExistence type="predicted"/>
<sequence>MNVPEASHSVRALARSEGKWFTAVYPIYFWGSRRSRWGRRTTHTRPDFPRIPFGKPMTVALYEGYNAKEKWKRDLSRHLNVRHPNILQIYATASASGIYATVSHGDLVPFDQRTLDAMSWKRPITAV</sequence>
<name>A0A8H7CXM7_9AGAR</name>
<comment type="caution">
    <text evidence="1">The sequence shown here is derived from an EMBL/GenBank/DDBJ whole genome shotgun (WGS) entry which is preliminary data.</text>
</comment>
<dbReference type="EMBL" id="JACAZH010000013">
    <property type="protein sequence ID" value="KAF7351731.1"/>
    <property type="molecule type" value="Genomic_DNA"/>
</dbReference>
<organism evidence="1 2">
    <name type="scientific">Mycena sanguinolenta</name>
    <dbReference type="NCBI Taxonomy" id="230812"/>
    <lineage>
        <taxon>Eukaryota</taxon>
        <taxon>Fungi</taxon>
        <taxon>Dikarya</taxon>
        <taxon>Basidiomycota</taxon>
        <taxon>Agaricomycotina</taxon>
        <taxon>Agaricomycetes</taxon>
        <taxon>Agaricomycetidae</taxon>
        <taxon>Agaricales</taxon>
        <taxon>Marasmiineae</taxon>
        <taxon>Mycenaceae</taxon>
        <taxon>Mycena</taxon>
    </lineage>
</organism>
<keyword evidence="2" id="KW-1185">Reference proteome</keyword>
<evidence type="ECO:0000313" key="1">
    <source>
        <dbReference type="EMBL" id="KAF7351731.1"/>
    </source>
</evidence>
<dbReference type="AlphaFoldDB" id="A0A8H7CXM7"/>
<accession>A0A8H7CXM7</accession>
<reference evidence="1" key="1">
    <citation type="submission" date="2020-05" db="EMBL/GenBank/DDBJ databases">
        <title>Mycena genomes resolve the evolution of fungal bioluminescence.</title>
        <authorList>
            <person name="Tsai I.J."/>
        </authorList>
    </citation>
    <scope>NUCLEOTIDE SEQUENCE</scope>
    <source>
        <strain evidence="1">160909Yilan</strain>
    </source>
</reference>